<dbReference type="InterPro" id="IPR007737">
    <property type="entry name" value="Mga_HTH"/>
</dbReference>
<dbReference type="EMBL" id="AFWE01000211">
    <property type="protein sequence ID" value="EGU30841.1"/>
    <property type="molecule type" value="Genomic_DNA"/>
</dbReference>
<name>F9RTS5_9VIBR</name>
<keyword evidence="2" id="KW-0804">Transcription</keyword>
<dbReference type="Pfam" id="PF05043">
    <property type="entry name" value="Mga"/>
    <property type="match status" value="1"/>
</dbReference>
<dbReference type="eggNOG" id="COG3711">
    <property type="taxonomic scope" value="Bacteria"/>
</dbReference>
<reference evidence="4 5" key="1">
    <citation type="journal article" date="2012" name="Int. J. Syst. Evol. Microbiol.">
        <title>Vibrio caribbeanicus sp. nov., isolated from the marine sponge Scleritoderma cyanea.</title>
        <authorList>
            <person name="Hoffmann M."/>
            <person name="Monday S.R."/>
            <person name="Allard M.W."/>
            <person name="Strain E.A."/>
            <person name="Whittaker P."/>
            <person name="Naum M."/>
            <person name="McCarthy P.J."/>
            <person name="Lopez J.V."/>
            <person name="Fischer M."/>
            <person name="Brown E.W."/>
        </authorList>
    </citation>
    <scope>NUCLEOTIDE SEQUENCE [LARGE SCALE GENOMIC DNA]</scope>
    <source>
        <strain evidence="4 5">LMG 19158</strain>
    </source>
</reference>
<evidence type="ECO:0000256" key="2">
    <source>
        <dbReference type="ARBA" id="ARBA00023163"/>
    </source>
</evidence>
<keyword evidence="1" id="KW-0805">Transcription regulation</keyword>
<evidence type="ECO:0000313" key="5">
    <source>
        <dbReference type="Proteomes" id="UP000004349"/>
    </source>
</evidence>
<comment type="caution">
    <text evidence="4">The sequence shown here is derived from an EMBL/GenBank/DDBJ whole genome shotgun (WGS) entry which is preliminary data.</text>
</comment>
<sequence length="586" mass="67603">MIGRLIQKACAITVLAEEMAVSRRHIHNYITNINYYIEQAISVQKGIATLEISPEQWAQKIKDIPLTHYRPMSSERQDYLLDNYLFSNQYKYQKIEKQLGISRPTLKKDLSELSARLQLSGVSLHSTEGGFVVAGSEKKLRHLMLERINKQIEQIHPHIEFCTATTPLQYHTQTLITQLLATLPLKETYVIITNISHAIGGKFAAHFIKMMFIYLSVSLYRINQQFLILQKNNADYLRKTAKFKLVYNQLSLLINEKLEFEHLHLAEYFFSGCAEDNFHENQLRVKMCSMLFLRQLTQTIPLSKSQMTQLHGQLCQYLPSAIYRIKNHIHLQPADSIRLEHGYLAPIESTGAISHYQATILAMSTCQHWLLEPLRYEELQQISQFVAQVTQQDEQNKLSLDALLNTLQSHAKEIAYEPLKQALLNQYPTLFSDDTQPDYLRKNWFSVADIHWINSGADLVDIAELAALHLANKLGLHYQETIQPLSQVLTAFIDYLHIGSNVYLYSAQGRSSRQESSLQLVVQPGDISSQTPPSYYFFLLRSESTTSHKILYALHQFEQQKLRQEHEHSDNTDSSWIVELLKQNLA</sequence>
<gene>
    <name evidence="4" type="ORF">VIS19158_02320</name>
</gene>
<organism evidence="4 5">
    <name type="scientific">Vibrio scophthalmi LMG 19158</name>
    <dbReference type="NCBI Taxonomy" id="870967"/>
    <lineage>
        <taxon>Bacteria</taxon>
        <taxon>Pseudomonadati</taxon>
        <taxon>Pseudomonadota</taxon>
        <taxon>Gammaproteobacteria</taxon>
        <taxon>Vibrionales</taxon>
        <taxon>Vibrionaceae</taxon>
        <taxon>Vibrio</taxon>
    </lineage>
</organism>
<dbReference type="Proteomes" id="UP000004349">
    <property type="component" value="Unassembled WGS sequence"/>
</dbReference>
<accession>F9RTS5</accession>
<evidence type="ECO:0000256" key="1">
    <source>
        <dbReference type="ARBA" id="ARBA00023015"/>
    </source>
</evidence>
<feature type="domain" description="Mga helix-turn-helix" evidence="3">
    <location>
        <begin position="79"/>
        <end position="145"/>
    </location>
</feature>
<dbReference type="InterPro" id="IPR050661">
    <property type="entry name" value="BglG_antiterminators"/>
</dbReference>
<dbReference type="PANTHER" id="PTHR30185">
    <property type="entry name" value="CRYPTIC BETA-GLUCOSIDE BGL OPERON ANTITERMINATOR"/>
    <property type="match status" value="1"/>
</dbReference>
<protein>
    <submittedName>
        <fullName evidence="4">Transcriptional antiterminator, BglG</fullName>
    </submittedName>
</protein>
<proteinExistence type="predicted"/>
<dbReference type="PANTHER" id="PTHR30185:SF13">
    <property type="entry name" value="LICABCH OPERON REGULATOR-RELATED"/>
    <property type="match status" value="1"/>
</dbReference>
<evidence type="ECO:0000259" key="3">
    <source>
        <dbReference type="Pfam" id="PF05043"/>
    </source>
</evidence>
<dbReference type="AlphaFoldDB" id="F9RTS5"/>
<evidence type="ECO:0000313" key="4">
    <source>
        <dbReference type="EMBL" id="EGU30841.1"/>
    </source>
</evidence>